<keyword evidence="4" id="KW-1185">Reference proteome</keyword>
<organism evidence="2 5">
    <name type="scientific">Flavobacterium pectinovorum</name>
    <dbReference type="NCBI Taxonomy" id="29533"/>
    <lineage>
        <taxon>Bacteria</taxon>
        <taxon>Pseudomonadati</taxon>
        <taxon>Bacteroidota</taxon>
        <taxon>Flavobacteriia</taxon>
        <taxon>Flavobacteriales</taxon>
        <taxon>Flavobacteriaceae</taxon>
        <taxon>Flavobacterium</taxon>
    </lineage>
</organism>
<comment type="caution">
    <text evidence="2">The sequence shown here is derived from an EMBL/GenBank/DDBJ whole genome shotgun (WGS) entry which is preliminary data.</text>
</comment>
<evidence type="ECO:0000313" key="4">
    <source>
        <dbReference type="Proteomes" id="UP000184216"/>
    </source>
</evidence>
<reference evidence="3 4" key="2">
    <citation type="submission" date="2016-11" db="EMBL/GenBank/DDBJ databases">
        <authorList>
            <person name="Varghese N."/>
            <person name="Submissions S."/>
        </authorList>
    </citation>
    <scope>NUCLEOTIDE SEQUENCE [LARGE SCALE GENOMIC DNA]</scope>
    <source>
        <strain evidence="3 4">DSM 6368</strain>
    </source>
</reference>
<proteinExistence type="predicted"/>
<dbReference type="AlphaFoldDB" id="A0AB36NWR2"/>
<name>A0AB36NWR2_9FLAO</name>
<evidence type="ECO:0000256" key="1">
    <source>
        <dbReference type="SAM" id="Phobius"/>
    </source>
</evidence>
<dbReference type="Proteomes" id="UP000184216">
    <property type="component" value="Unassembled WGS sequence"/>
</dbReference>
<dbReference type="EMBL" id="MUHB01000030">
    <property type="protein sequence ID" value="OXA99244.1"/>
    <property type="molecule type" value="Genomic_DNA"/>
</dbReference>
<sequence length="180" mass="21544">MNTSKFSLEFELNVAEIQKLNKMYYKDLYKERVTIFFALILIFLIFLDFFNLSKDEDLIIWELRNLVVIILFLMFRYSFVNAICKTIFRITKKITDYTTVLGKYKLNFTNSFIYVHSPLGAFAHKWSQIERAVLTKDFFFLYVKDDDHHIISISNKFNNGRNINELIAFVERNVIEITKM</sequence>
<dbReference type="EMBL" id="FRBX01000010">
    <property type="protein sequence ID" value="SHN22063.1"/>
    <property type="molecule type" value="Genomic_DNA"/>
</dbReference>
<gene>
    <name evidence="2" type="ORF">B0A72_22685</name>
    <name evidence="3" type="ORF">SAMN05444387_4756</name>
</gene>
<feature type="transmembrane region" description="Helical" evidence="1">
    <location>
        <begin position="58"/>
        <end position="79"/>
    </location>
</feature>
<keyword evidence="1" id="KW-1133">Transmembrane helix</keyword>
<keyword evidence="1" id="KW-0812">Transmembrane</keyword>
<protein>
    <submittedName>
        <fullName evidence="3">YcxB-like protein</fullName>
    </submittedName>
</protein>
<evidence type="ECO:0000313" key="3">
    <source>
        <dbReference type="EMBL" id="SHN22063.1"/>
    </source>
</evidence>
<feature type="transmembrane region" description="Helical" evidence="1">
    <location>
        <begin position="33"/>
        <end position="52"/>
    </location>
</feature>
<evidence type="ECO:0000313" key="5">
    <source>
        <dbReference type="Proteomes" id="UP000198431"/>
    </source>
</evidence>
<keyword evidence="1" id="KW-0472">Membrane</keyword>
<dbReference type="RefSeq" id="WP_073398333.1">
    <property type="nucleotide sequence ID" value="NZ_FRBX01000010.1"/>
</dbReference>
<evidence type="ECO:0000313" key="2">
    <source>
        <dbReference type="EMBL" id="OXA99244.1"/>
    </source>
</evidence>
<dbReference type="Proteomes" id="UP000198431">
    <property type="component" value="Unassembled WGS sequence"/>
</dbReference>
<reference evidence="2 5" key="1">
    <citation type="submission" date="2016-11" db="EMBL/GenBank/DDBJ databases">
        <title>Whole genomes of Flavobacteriaceae.</title>
        <authorList>
            <person name="Stine C."/>
            <person name="Li C."/>
            <person name="Tadesse D."/>
        </authorList>
    </citation>
    <scope>NUCLEOTIDE SEQUENCE [LARGE SCALE GENOMIC DNA]</scope>
    <source>
        <strain evidence="2 5">ATCC 19366</strain>
    </source>
</reference>
<accession>A0AB36NWR2</accession>